<accession>A0A4Q7DXV3</accession>
<evidence type="ECO:0000259" key="2">
    <source>
        <dbReference type="Pfam" id="PF00462"/>
    </source>
</evidence>
<dbReference type="AlphaFoldDB" id="A0A4Q7DXV3"/>
<proteinExistence type="predicted"/>
<dbReference type="CDD" id="cd02976">
    <property type="entry name" value="NrdH"/>
    <property type="match status" value="1"/>
</dbReference>
<dbReference type="PANTHER" id="PTHR34386:SF1">
    <property type="entry name" value="GLUTAREDOXIN-LIKE PROTEIN NRDH"/>
    <property type="match status" value="1"/>
</dbReference>
<feature type="transmembrane region" description="Helical" evidence="1">
    <location>
        <begin position="32"/>
        <end position="53"/>
    </location>
</feature>
<dbReference type="InterPro" id="IPR036249">
    <property type="entry name" value="Thioredoxin-like_sf"/>
</dbReference>
<protein>
    <recommendedName>
        <fullName evidence="2">Glutaredoxin domain-containing protein</fullName>
    </recommendedName>
</protein>
<dbReference type="InterPro" id="IPR002109">
    <property type="entry name" value="Glutaredoxin"/>
</dbReference>
<comment type="caution">
    <text evidence="3">The sequence shown here is derived from an EMBL/GenBank/DDBJ whole genome shotgun (WGS) entry which is preliminary data.</text>
</comment>
<dbReference type="PROSITE" id="PS51354">
    <property type="entry name" value="GLUTAREDOXIN_2"/>
    <property type="match status" value="1"/>
</dbReference>
<keyword evidence="1" id="KW-0472">Membrane</keyword>
<keyword evidence="1" id="KW-0812">Transmembrane</keyword>
<dbReference type="SUPFAM" id="SSF52833">
    <property type="entry name" value="Thioredoxin-like"/>
    <property type="match status" value="1"/>
</dbReference>
<dbReference type="Pfam" id="PF00462">
    <property type="entry name" value="Glutaredoxin"/>
    <property type="match status" value="1"/>
</dbReference>
<evidence type="ECO:0000256" key="1">
    <source>
        <dbReference type="SAM" id="Phobius"/>
    </source>
</evidence>
<feature type="domain" description="Glutaredoxin" evidence="2">
    <location>
        <begin position="78"/>
        <end position="137"/>
    </location>
</feature>
<evidence type="ECO:0000313" key="3">
    <source>
        <dbReference type="EMBL" id="RZM73054.1"/>
    </source>
</evidence>
<name>A0A4Q7DXV3_9GAMM</name>
<dbReference type="Proteomes" id="UP000292345">
    <property type="component" value="Unassembled WGS sequence"/>
</dbReference>
<evidence type="ECO:0000313" key="4">
    <source>
        <dbReference type="Proteomes" id="UP000292345"/>
    </source>
</evidence>
<gene>
    <name evidence="3" type="ORF">C3B51_21370</name>
</gene>
<sequence length="155" mass="18004">MYLFVTLHDLLACRQEQIKIIRKIMKQQVKQSAVFMAMLVFGVCLGVALKYGYTKLSYHAYVITQDTSAHYEGTDKPVILYTTHWCQYCKQVQSYFNRHNIDYLSRDIESDDQRIKVLFNSLQHADIPQIIIGNKVITGSNINIVEKALRDHAFL</sequence>
<dbReference type="GO" id="GO:0045454">
    <property type="term" value="P:cell redox homeostasis"/>
    <property type="evidence" value="ECO:0007669"/>
    <property type="project" value="TreeGrafter"/>
</dbReference>
<dbReference type="GO" id="GO:0009055">
    <property type="term" value="F:electron transfer activity"/>
    <property type="evidence" value="ECO:0007669"/>
    <property type="project" value="TreeGrafter"/>
</dbReference>
<organism evidence="3 4">
    <name type="scientific">Pseudoalteromonas rubra</name>
    <dbReference type="NCBI Taxonomy" id="43658"/>
    <lineage>
        <taxon>Bacteria</taxon>
        <taxon>Pseudomonadati</taxon>
        <taxon>Pseudomonadota</taxon>
        <taxon>Gammaproteobacteria</taxon>
        <taxon>Alteromonadales</taxon>
        <taxon>Pseudoalteromonadaceae</taxon>
        <taxon>Pseudoalteromonas</taxon>
    </lineage>
</organism>
<dbReference type="InterPro" id="IPR051548">
    <property type="entry name" value="Grx-like_ET"/>
</dbReference>
<keyword evidence="1" id="KW-1133">Transmembrane helix</keyword>
<dbReference type="Gene3D" id="3.40.30.10">
    <property type="entry name" value="Glutaredoxin"/>
    <property type="match status" value="1"/>
</dbReference>
<dbReference type="PANTHER" id="PTHR34386">
    <property type="entry name" value="GLUTAREDOXIN"/>
    <property type="match status" value="1"/>
</dbReference>
<dbReference type="EMBL" id="PPUZ01000084">
    <property type="protein sequence ID" value="RZM73054.1"/>
    <property type="molecule type" value="Genomic_DNA"/>
</dbReference>
<reference evidence="3 4" key="1">
    <citation type="submission" date="2018-01" db="EMBL/GenBank/DDBJ databases">
        <title>Co-occurrence of chitin degradation, pigmentation and bioactivity in marine Pseudoalteromonas.</title>
        <authorList>
            <person name="Paulsen S."/>
            <person name="Gram L."/>
            <person name="Machado H."/>
        </authorList>
    </citation>
    <scope>NUCLEOTIDE SEQUENCE [LARGE SCALE GENOMIC DNA]</scope>
    <source>
        <strain evidence="3 4">S1946</strain>
    </source>
</reference>